<dbReference type="InterPro" id="IPR003423">
    <property type="entry name" value="OMP_efflux"/>
</dbReference>
<accession>A0A1B1U7D7</accession>
<keyword evidence="7" id="KW-0998">Cell outer membrane</keyword>
<evidence type="ECO:0008006" key="10">
    <source>
        <dbReference type="Google" id="ProtNLM"/>
    </source>
</evidence>
<comment type="similarity">
    <text evidence="2">Belongs to the outer membrane factor (OMF) (TC 1.B.17) family.</text>
</comment>
<keyword evidence="4" id="KW-1134">Transmembrane beta strand</keyword>
<keyword evidence="6" id="KW-0472">Membrane</keyword>
<dbReference type="InterPro" id="IPR051906">
    <property type="entry name" value="TolC-like"/>
</dbReference>
<protein>
    <recommendedName>
        <fullName evidence="10">TolC family protein</fullName>
    </recommendedName>
</protein>
<dbReference type="OrthoDB" id="5337872at2"/>
<dbReference type="EMBL" id="CP016503">
    <property type="protein sequence ID" value="ANV98641.1"/>
    <property type="molecule type" value="Genomic_DNA"/>
</dbReference>
<dbReference type="Gene3D" id="1.20.1600.10">
    <property type="entry name" value="Outer membrane efflux proteins (OEP)"/>
    <property type="match status" value="1"/>
</dbReference>
<dbReference type="AlphaFoldDB" id="A0A1B1U7D7"/>
<evidence type="ECO:0000313" key="8">
    <source>
        <dbReference type="EMBL" id="ANV98641.1"/>
    </source>
</evidence>
<dbReference type="KEGG" id="het:BBW65_07445"/>
<evidence type="ECO:0000256" key="3">
    <source>
        <dbReference type="ARBA" id="ARBA00022448"/>
    </source>
</evidence>
<keyword evidence="5" id="KW-0812">Transmembrane</keyword>
<evidence type="ECO:0000256" key="2">
    <source>
        <dbReference type="ARBA" id="ARBA00007613"/>
    </source>
</evidence>
<keyword evidence="3" id="KW-0813">Transport</keyword>
<gene>
    <name evidence="8" type="ORF">BBW65_07445</name>
</gene>
<dbReference type="STRING" id="222136.BBW65_07445"/>
<sequence length="442" mass="49807">MNTKALIIPVFLMCCVIDAVGARDVGPRINTQMTAPEFDIQQLLPKKQDDSLGLKDLVSMAQKNLQVLAKNDGIAQAEAEEMSAYLELGPTFVAKYDYNYQTTPSVSGGNYYGGHQANVTANYEIYSGFSTINKIREKKALYRASVAQKKNIEETLRLRIVEQYYAYFTNYSRLVSLTQKKKLLTNNVARLAKLYQSGLTTIDDLESLKAEASLTDYTIAQTQLDLEQNYLNLSLLVNGKIGKLKRDVLKFPNLKTQNERADIVALKEQAESIGYQRSQLSYAPRINLYNTFSYVDVFGNSSMPKPKDKMQNIAGISVQMALDTFGIYKHKEAIGLSQMQALKELAYKKEEQKRDVKLYKRSLEIAQIKVKSAEAGLKSALITFANVSKRYDAQLVTYVDYLNALSQKSNAEATYIDSLNNFELQKANFIFYSGQDLTAYIN</sequence>
<proteinExistence type="inferred from homology"/>
<reference evidence="9" key="1">
    <citation type="submission" date="2016-07" db="EMBL/GenBank/DDBJ databases">
        <authorList>
            <person name="Florea S."/>
            <person name="Webb J.S."/>
            <person name="Jaromczyk J."/>
            <person name="Schardl C.L."/>
        </authorList>
    </citation>
    <scope>NUCLEOTIDE SEQUENCE [LARGE SCALE GENOMIC DNA]</scope>
    <source>
        <strain evidence="9">MIT 01-6242</strain>
    </source>
</reference>
<dbReference type="GO" id="GO:0015288">
    <property type="term" value="F:porin activity"/>
    <property type="evidence" value="ECO:0007669"/>
    <property type="project" value="TreeGrafter"/>
</dbReference>
<dbReference type="PANTHER" id="PTHR30026:SF20">
    <property type="entry name" value="OUTER MEMBRANE PROTEIN TOLC"/>
    <property type="match status" value="1"/>
</dbReference>
<name>A0A1B1U7D7_9HELI</name>
<dbReference type="SUPFAM" id="SSF56954">
    <property type="entry name" value="Outer membrane efflux proteins (OEP)"/>
    <property type="match status" value="1"/>
</dbReference>
<comment type="subcellular location">
    <subcellularLocation>
        <location evidence="1">Cell outer membrane</location>
    </subcellularLocation>
</comment>
<dbReference type="GO" id="GO:0009279">
    <property type="term" value="C:cell outer membrane"/>
    <property type="evidence" value="ECO:0007669"/>
    <property type="project" value="UniProtKB-SubCell"/>
</dbReference>
<dbReference type="Pfam" id="PF02321">
    <property type="entry name" value="OEP"/>
    <property type="match status" value="1"/>
</dbReference>
<dbReference type="Proteomes" id="UP000092884">
    <property type="component" value="Chromosome"/>
</dbReference>
<evidence type="ECO:0000256" key="1">
    <source>
        <dbReference type="ARBA" id="ARBA00004442"/>
    </source>
</evidence>
<dbReference type="PANTHER" id="PTHR30026">
    <property type="entry name" value="OUTER MEMBRANE PROTEIN TOLC"/>
    <property type="match status" value="1"/>
</dbReference>
<dbReference type="RefSeq" id="WP_066341595.1">
    <property type="nucleotide sequence ID" value="NZ_CP016503.1"/>
</dbReference>
<organism evidence="8 9">
    <name type="scientific">Helicobacter enhydrae</name>
    <dbReference type="NCBI Taxonomy" id="222136"/>
    <lineage>
        <taxon>Bacteria</taxon>
        <taxon>Pseudomonadati</taxon>
        <taxon>Campylobacterota</taxon>
        <taxon>Epsilonproteobacteria</taxon>
        <taxon>Campylobacterales</taxon>
        <taxon>Helicobacteraceae</taxon>
        <taxon>Helicobacter</taxon>
    </lineage>
</organism>
<evidence type="ECO:0000256" key="6">
    <source>
        <dbReference type="ARBA" id="ARBA00023136"/>
    </source>
</evidence>
<evidence type="ECO:0000313" key="9">
    <source>
        <dbReference type="Proteomes" id="UP000092884"/>
    </source>
</evidence>
<keyword evidence="9" id="KW-1185">Reference proteome</keyword>
<evidence type="ECO:0000256" key="7">
    <source>
        <dbReference type="ARBA" id="ARBA00023237"/>
    </source>
</evidence>
<evidence type="ECO:0000256" key="5">
    <source>
        <dbReference type="ARBA" id="ARBA00022692"/>
    </source>
</evidence>
<dbReference type="GO" id="GO:0015562">
    <property type="term" value="F:efflux transmembrane transporter activity"/>
    <property type="evidence" value="ECO:0007669"/>
    <property type="project" value="InterPro"/>
</dbReference>
<evidence type="ECO:0000256" key="4">
    <source>
        <dbReference type="ARBA" id="ARBA00022452"/>
    </source>
</evidence>
<dbReference type="GO" id="GO:1990281">
    <property type="term" value="C:efflux pump complex"/>
    <property type="evidence" value="ECO:0007669"/>
    <property type="project" value="TreeGrafter"/>
</dbReference>